<dbReference type="Pfam" id="PF13482">
    <property type="entry name" value="RNase_H_2"/>
    <property type="match status" value="1"/>
</dbReference>
<dbReference type="EMBL" id="BARS01045396">
    <property type="protein sequence ID" value="GAG32214.1"/>
    <property type="molecule type" value="Genomic_DNA"/>
</dbReference>
<dbReference type="GO" id="GO:0003676">
    <property type="term" value="F:nucleic acid binding"/>
    <property type="evidence" value="ECO:0007669"/>
    <property type="project" value="InterPro"/>
</dbReference>
<accession>X0WMK8</accession>
<feature type="non-terminal residue" evidence="2">
    <location>
        <position position="1"/>
    </location>
</feature>
<dbReference type="InterPro" id="IPR036397">
    <property type="entry name" value="RNaseH_sf"/>
</dbReference>
<reference evidence="2" key="1">
    <citation type="journal article" date="2014" name="Front. Microbiol.">
        <title>High frequency of phylogenetically diverse reductive dehalogenase-homologous genes in deep subseafloor sedimentary metagenomes.</title>
        <authorList>
            <person name="Kawai M."/>
            <person name="Futagami T."/>
            <person name="Toyoda A."/>
            <person name="Takaki Y."/>
            <person name="Nishi S."/>
            <person name="Hori S."/>
            <person name="Arai W."/>
            <person name="Tsubouchi T."/>
            <person name="Morono Y."/>
            <person name="Uchiyama I."/>
            <person name="Ito T."/>
            <person name="Fujiyama A."/>
            <person name="Inagaki F."/>
            <person name="Takami H."/>
        </authorList>
    </citation>
    <scope>NUCLEOTIDE SEQUENCE</scope>
    <source>
        <strain evidence="2">Expedition CK06-06</strain>
    </source>
</reference>
<evidence type="ECO:0000313" key="2">
    <source>
        <dbReference type="EMBL" id="GAG32214.1"/>
    </source>
</evidence>
<dbReference type="InterPro" id="IPR012337">
    <property type="entry name" value="RNaseH-like_sf"/>
</dbReference>
<evidence type="ECO:0000259" key="1">
    <source>
        <dbReference type="Pfam" id="PF13482"/>
    </source>
</evidence>
<proteinExistence type="predicted"/>
<dbReference type="Gene3D" id="3.30.420.10">
    <property type="entry name" value="Ribonuclease H-like superfamily/Ribonuclease H"/>
    <property type="match status" value="1"/>
</dbReference>
<comment type="caution">
    <text evidence="2">The sequence shown here is derived from an EMBL/GenBank/DDBJ whole genome shotgun (WGS) entry which is preliminary data.</text>
</comment>
<dbReference type="SUPFAM" id="SSF53098">
    <property type="entry name" value="Ribonuclease H-like"/>
    <property type="match status" value="1"/>
</dbReference>
<dbReference type="InterPro" id="IPR038720">
    <property type="entry name" value="YprB_RNase_H-like_dom"/>
</dbReference>
<gene>
    <name evidence="2" type="ORF">S01H1_68449</name>
</gene>
<protein>
    <recommendedName>
        <fullName evidence="1">YprB ribonuclease H-like domain-containing protein</fullName>
    </recommendedName>
</protein>
<dbReference type="AlphaFoldDB" id="X0WMK8"/>
<name>X0WMK8_9ZZZZ</name>
<sequence>SRIMEQLWNLFDEADIVIAHNAVKFDCRKANTRFIANGLKLPSPVKVVDTLKMARRDFAFTSNRLGDLGVFLGVGKKLKTGGFDLWKGCMSGHKPSWDKMVKYCKGDVRLLEKVYLKLRPFSRNHPNSGVYEGEMKCICGSTRLQKRGFAVTNAQRYQRYQCQSCGSWCRDKIATIKGRRLTANV</sequence>
<feature type="domain" description="YprB ribonuclease H-like" evidence="1">
    <location>
        <begin position="4"/>
        <end position="117"/>
    </location>
</feature>
<organism evidence="2">
    <name type="scientific">marine sediment metagenome</name>
    <dbReference type="NCBI Taxonomy" id="412755"/>
    <lineage>
        <taxon>unclassified sequences</taxon>
        <taxon>metagenomes</taxon>
        <taxon>ecological metagenomes</taxon>
    </lineage>
</organism>